<gene>
    <name evidence="2" type="ORF">ENJ10_04975</name>
</gene>
<protein>
    <submittedName>
        <fullName evidence="2">Uncharacterized protein</fullName>
    </submittedName>
</protein>
<dbReference type="Proteomes" id="UP000886005">
    <property type="component" value="Unassembled WGS sequence"/>
</dbReference>
<evidence type="ECO:0000256" key="1">
    <source>
        <dbReference type="SAM" id="SignalP"/>
    </source>
</evidence>
<organism evidence="2">
    <name type="scientific">Caldithrix abyssi</name>
    <dbReference type="NCBI Taxonomy" id="187145"/>
    <lineage>
        <taxon>Bacteria</taxon>
        <taxon>Pseudomonadati</taxon>
        <taxon>Calditrichota</taxon>
        <taxon>Calditrichia</taxon>
        <taxon>Calditrichales</taxon>
        <taxon>Calditrichaceae</taxon>
        <taxon>Caldithrix</taxon>
    </lineage>
</organism>
<accession>A0A7V1PTU7</accession>
<name>A0A7V1PTU7_CALAY</name>
<feature type="signal peptide" evidence="1">
    <location>
        <begin position="1"/>
        <end position="19"/>
    </location>
</feature>
<dbReference type="AlphaFoldDB" id="A0A7V1PTU7"/>
<comment type="caution">
    <text evidence="2">The sequence shown here is derived from an EMBL/GenBank/DDBJ whole genome shotgun (WGS) entry which is preliminary data.</text>
</comment>
<feature type="chain" id="PRO_5031130682" evidence="1">
    <location>
        <begin position="20"/>
        <end position="277"/>
    </location>
</feature>
<proteinExistence type="predicted"/>
<dbReference type="EMBL" id="DRLD01000134">
    <property type="protein sequence ID" value="HED10018.1"/>
    <property type="molecule type" value="Genomic_DNA"/>
</dbReference>
<sequence length="277" mass="32211">MRKIMILSVLLPVMLAAQADLLNTPPVFVPRAKAEKLPQPFICLDSILNDLYQQAGQTESVGKIVHDMDDEKLMELARVMVQVSLYPSIMHLNLLYKENKPWHERTKILNQRKNKNLPYLKQPKPGALQSYIKKVIKERLPWEWKFHLENKYILYVHVNLADRKVIGKSGKVPYYRVHIIDDIKGNFHYGQNIELVSNYVRGRMTEGKNYIVFLLMKRTKGPEYMIRGLATEGYGFLPVENGFIIDRENVLRLGKERISLSTFKRSIKSFLNKVGGR</sequence>
<keyword evidence="1" id="KW-0732">Signal</keyword>
<reference evidence="2" key="1">
    <citation type="journal article" date="2020" name="mSystems">
        <title>Genome- and Community-Level Interaction Insights into Carbon Utilization and Element Cycling Functions of Hydrothermarchaeota in Hydrothermal Sediment.</title>
        <authorList>
            <person name="Zhou Z."/>
            <person name="Liu Y."/>
            <person name="Xu W."/>
            <person name="Pan J."/>
            <person name="Luo Z.H."/>
            <person name="Li M."/>
        </authorList>
    </citation>
    <scope>NUCLEOTIDE SEQUENCE [LARGE SCALE GENOMIC DNA]</scope>
    <source>
        <strain evidence="2">HyVt-456</strain>
    </source>
</reference>
<evidence type="ECO:0000313" key="2">
    <source>
        <dbReference type="EMBL" id="HED10018.1"/>
    </source>
</evidence>